<dbReference type="PANTHER" id="PTHR33064:SF29">
    <property type="entry name" value="PEPTIDASE A2 DOMAIN-CONTAINING PROTEIN-RELATED"/>
    <property type="match status" value="1"/>
</dbReference>
<dbReference type="STRING" id="7897.ENSLACP00000009523"/>
<protein>
    <recommendedName>
        <fullName evidence="3">Reverse transcriptase/retrotransposon-derived protein RNase H-like domain-containing protein</fullName>
    </recommendedName>
</protein>
<dbReference type="HOGENOM" id="CLU_000384_33_7_1"/>
<dbReference type="AlphaFoldDB" id="H3AIQ2"/>
<dbReference type="OMA" id="PIKCALE"/>
<accession>H3AIQ2</accession>
<keyword evidence="2" id="KW-1185">Reference proteome</keyword>
<organism evidence="1 2">
    <name type="scientific">Latimeria chalumnae</name>
    <name type="common">Coelacanth</name>
    <dbReference type="NCBI Taxonomy" id="7897"/>
    <lineage>
        <taxon>Eukaryota</taxon>
        <taxon>Metazoa</taxon>
        <taxon>Chordata</taxon>
        <taxon>Craniata</taxon>
        <taxon>Vertebrata</taxon>
        <taxon>Euteleostomi</taxon>
        <taxon>Coelacanthiformes</taxon>
        <taxon>Coelacanthidae</taxon>
        <taxon>Latimeria</taxon>
    </lineage>
</organism>
<reference evidence="2" key="1">
    <citation type="submission" date="2011-08" db="EMBL/GenBank/DDBJ databases">
        <title>The draft genome of Latimeria chalumnae.</title>
        <authorList>
            <person name="Di Palma F."/>
            <person name="Alfoldi J."/>
            <person name="Johnson J."/>
            <person name="Berlin A."/>
            <person name="Gnerre S."/>
            <person name="Jaffe D."/>
            <person name="MacCallum I."/>
            <person name="Young S."/>
            <person name="Walker B.J."/>
            <person name="Lander E."/>
            <person name="Lindblad-Toh K."/>
        </authorList>
    </citation>
    <scope>NUCLEOTIDE SEQUENCE [LARGE SCALE GENOMIC DNA]</scope>
    <source>
        <strain evidence="2">Wild caught</strain>
    </source>
</reference>
<evidence type="ECO:0008006" key="3">
    <source>
        <dbReference type="Google" id="ProtNLM"/>
    </source>
</evidence>
<dbReference type="InterPro" id="IPR043502">
    <property type="entry name" value="DNA/RNA_pol_sf"/>
</dbReference>
<dbReference type="PANTHER" id="PTHR33064">
    <property type="entry name" value="POL PROTEIN"/>
    <property type="match status" value="1"/>
</dbReference>
<dbReference type="Proteomes" id="UP000008672">
    <property type="component" value="Unassembled WGS sequence"/>
</dbReference>
<dbReference type="EMBL" id="AFYH01131156">
    <property type="status" value="NOT_ANNOTATED_CDS"/>
    <property type="molecule type" value="Genomic_DNA"/>
</dbReference>
<dbReference type="Gene3D" id="3.30.70.270">
    <property type="match status" value="2"/>
</dbReference>
<proteinExistence type="predicted"/>
<dbReference type="InterPro" id="IPR043128">
    <property type="entry name" value="Rev_trsase/Diguanyl_cyclase"/>
</dbReference>
<dbReference type="SUPFAM" id="SSF56672">
    <property type="entry name" value="DNA/RNA polymerases"/>
    <property type="match status" value="1"/>
</dbReference>
<dbReference type="InterPro" id="IPR051320">
    <property type="entry name" value="Viral_Replic_Matur_Polypro"/>
</dbReference>
<reference evidence="1" key="3">
    <citation type="submission" date="2025-09" db="UniProtKB">
        <authorList>
            <consortium name="Ensembl"/>
        </authorList>
    </citation>
    <scope>IDENTIFICATION</scope>
</reference>
<evidence type="ECO:0000313" key="1">
    <source>
        <dbReference type="Ensembl" id="ENSLACP00000009523.1"/>
    </source>
</evidence>
<reference evidence="1" key="2">
    <citation type="submission" date="2025-08" db="UniProtKB">
        <authorList>
            <consortium name="Ensembl"/>
        </authorList>
    </citation>
    <scope>IDENTIFICATION</scope>
</reference>
<dbReference type="eggNOG" id="KOG0017">
    <property type="taxonomic scope" value="Eukaryota"/>
</dbReference>
<dbReference type="Ensembl" id="ENSLACT00000009595.1">
    <property type="protein sequence ID" value="ENSLACP00000009523.1"/>
    <property type="gene ID" value="ENSLACG00000008398.1"/>
</dbReference>
<evidence type="ECO:0000313" key="2">
    <source>
        <dbReference type="Proteomes" id="UP000008672"/>
    </source>
</evidence>
<sequence length="110" mass="12350">ILKDQILIFSTTWAECVNHVQLLLERFQRAGQTVNPIKCALEKSETCHLGHIISDKQVKPKVGKVQAVLECPQPHTKVQVQSTLGLTGYYQKFIPHYASIVAPLTDLTKK</sequence>
<name>H3AIQ2_LATCH</name>
<dbReference type="InParanoid" id="H3AIQ2"/>